<dbReference type="PANTHER" id="PTHR16305:SF28">
    <property type="entry name" value="GUANYLATE CYCLASE DOMAIN-CONTAINING PROTEIN"/>
    <property type="match status" value="1"/>
</dbReference>
<evidence type="ECO:0000256" key="3">
    <source>
        <dbReference type="SAM" id="MobiDB-lite"/>
    </source>
</evidence>
<evidence type="ECO:0000313" key="5">
    <source>
        <dbReference type="EMBL" id="KUN81009.1"/>
    </source>
</evidence>
<dbReference type="STRING" id="285568.AQJ66_25415"/>
<feature type="domain" description="Orc1-like AAA ATPase" evidence="4">
    <location>
        <begin position="27"/>
        <end position="167"/>
    </location>
</feature>
<dbReference type="PANTHER" id="PTHR16305">
    <property type="entry name" value="TESTICULAR SOLUBLE ADENYLYL CYCLASE"/>
    <property type="match status" value="1"/>
</dbReference>
<keyword evidence="6" id="KW-1185">Reference proteome</keyword>
<organism evidence="5 6">
    <name type="scientific">Streptomyces bungoensis</name>
    <dbReference type="NCBI Taxonomy" id="285568"/>
    <lineage>
        <taxon>Bacteria</taxon>
        <taxon>Bacillati</taxon>
        <taxon>Actinomycetota</taxon>
        <taxon>Actinomycetes</taxon>
        <taxon>Kitasatosporales</taxon>
        <taxon>Streptomycetaceae</taxon>
        <taxon>Streptomyces</taxon>
    </lineage>
</organism>
<feature type="region of interest" description="Disordered" evidence="3">
    <location>
        <begin position="497"/>
        <end position="537"/>
    </location>
</feature>
<dbReference type="AlphaFoldDB" id="A0A101SVK6"/>
<keyword evidence="1" id="KW-0547">Nucleotide-binding</keyword>
<dbReference type="SUPFAM" id="SSF52540">
    <property type="entry name" value="P-loop containing nucleoside triphosphate hydrolases"/>
    <property type="match status" value="1"/>
</dbReference>
<dbReference type="InterPro" id="IPR027417">
    <property type="entry name" value="P-loop_NTPase"/>
</dbReference>
<dbReference type="OrthoDB" id="4335782at2"/>
<dbReference type="GO" id="GO:0005524">
    <property type="term" value="F:ATP binding"/>
    <property type="evidence" value="ECO:0007669"/>
    <property type="project" value="UniProtKB-KW"/>
</dbReference>
<proteinExistence type="predicted"/>
<evidence type="ECO:0000256" key="2">
    <source>
        <dbReference type="ARBA" id="ARBA00022840"/>
    </source>
</evidence>
<dbReference type="EMBL" id="LMWX01000045">
    <property type="protein sequence ID" value="KUN81009.1"/>
    <property type="molecule type" value="Genomic_DNA"/>
</dbReference>
<dbReference type="GO" id="GO:0004016">
    <property type="term" value="F:adenylate cyclase activity"/>
    <property type="evidence" value="ECO:0007669"/>
    <property type="project" value="TreeGrafter"/>
</dbReference>
<keyword evidence="2" id="KW-0067">ATP-binding</keyword>
<protein>
    <recommendedName>
        <fullName evidence="4">Orc1-like AAA ATPase domain-containing protein</fullName>
    </recommendedName>
</protein>
<reference evidence="5 6" key="1">
    <citation type="submission" date="2015-10" db="EMBL/GenBank/DDBJ databases">
        <title>Draft genome sequence of Streptomyces bungoensis DSM 41781, type strain for the species Streptomyces bungoensis.</title>
        <authorList>
            <person name="Ruckert C."/>
            <person name="Winkler A."/>
            <person name="Kalinowski J."/>
            <person name="Kampfer P."/>
            <person name="Glaeser S."/>
        </authorList>
    </citation>
    <scope>NUCLEOTIDE SEQUENCE [LARGE SCALE GENOMIC DNA]</scope>
    <source>
        <strain evidence="5 6">DSM 41781</strain>
    </source>
</reference>
<gene>
    <name evidence="5" type="ORF">AQJ66_25415</name>
</gene>
<dbReference type="InterPro" id="IPR011990">
    <property type="entry name" value="TPR-like_helical_dom_sf"/>
</dbReference>
<feature type="region of interest" description="Disordered" evidence="3">
    <location>
        <begin position="824"/>
        <end position="847"/>
    </location>
</feature>
<evidence type="ECO:0000313" key="6">
    <source>
        <dbReference type="Proteomes" id="UP000053024"/>
    </source>
</evidence>
<feature type="compositionally biased region" description="Low complexity" evidence="3">
    <location>
        <begin position="830"/>
        <end position="847"/>
    </location>
</feature>
<evidence type="ECO:0000256" key="1">
    <source>
        <dbReference type="ARBA" id="ARBA00022741"/>
    </source>
</evidence>
<accession>A0A101SVK6</accession>
<dbReference type="GO" id="GO:0005737">
    <property type="term" value="C:cytoplasm"/>
    <property type="evidence" value="ECO:0007669"/>
    <property type="project" value="TreeGrafter"/>
</dbReference>
<name>A0A101SVK6_9ACTN</name>
<evidence type="ECO:0000259" key="4">
    <source>
        <dbReference type="Pfam" id="PF13191"/>
    </source>
</evidence>
<dbReference type="InterPro" id="IPR041664">
    <property type="entry name" value="AAA_16"/>
</dbReference>
<comment type="caution">
    <text evidence="5">The sequence shown here is derived from an EMBL/GenBank/DDBJ whole genome shotgun (WGS) entry which is preliminary data.</text>
</comment>
<dbReference type="Proteomes" id="UP000053024">
    <property type="component" value="Unassembled WGS sequence"/>
</dbReference>
<sequence>MSSAARPPSEPSGRALRERAAQDELAPLYGRETEQAALLHMMTRLAAGHAGVTVIHGVPGSGRSRLLRRGMSFARAAGVQVLTALGSASSSRTSYGFVEQARPRATAHGAGQDAERSAEALVAGWCRGLLSAAHRPTLLALDDVQWADPESVRVISGLLRRLGSAPLGVLLTVTSARGEFPDACASLVDQAAFSQDGRGVLLELGPLGAREVRAMSEATGLPAPAAPDSLWWERAAQLSQGSPRLLRRILDELRREPGTMSAAALRTAFARHADDARAELAAESAAPLAEGPLALLRGLCVCRGLVPVDRVAAVVGLDEAELPGALRALRVQGLIDFGDPPRPALTDRTTAVLAGLRSDERRRLHAEAARWAHRCDAAEEDLAPLLLDTVPLGDPWVPAVLRHTARHRLACGRHAEAAEYLERALREPLVPVERAEVLLEAAEAYAMTAPEASELRIAELLSGAEPRPRLRAATADLVLARGEPLPAPADLALWWDGGGRRAEPPTAEDSGPRAVSPHGTVAPAARTGAAGHVPAAPETPPAALAVAAWQKAMRSEDACAVREMCRQVLRAPLDGPLFPRFTACRVLSLADAHGTARTALDVTLAEAGQRGSPALVASGLLLRAQLNLRACDAETATHDLAACRSLVPPAVWDPARLAALRAAQIRVLLARECYEEADRLAAEEPPPGAEESTAWIELLYSRAQVLLCQGHPRRALAEAEECGRRLAARGWLNPALLAWRSLAALAHLGCGEEDRAAALFAEELRLAEHWGTDSAPAWTELRRSLGTPAPQAARFTERALRRLGRTPAARRLAQALVVKETAGLHRRARAGTASPASAPAATDTPMT</sequence>
<dbReference type="Gene3D" id="1.25.40.10">
    <property type="entry name" value="Tetratricopeptide repeat domain"/>
    <property type="match status" value="1"/>
</dbReference>
<dbReference type="RefSeq" id="WP_061926623.1">
    <property type="nucleotide sequence ID" value="NZ_KQ948864.1"/>
</dbReference>
<dbReference type="Pfam" id="PF13191">
    <property type="entry name" value="AAA_16"/>
    <property type="match status" value="1"/>
</dbReference>